<organism evidence="4 5">
    <name type="scientific">Rhodococcus rhodochrous KG-21</name>
    <dbReference type="NCBI Taxonomy" id="1441923"/>
    <lineage>
        <taxon>Bacteria</taxon>
        <taxon>Bacillati</taxon>
        <taxon>Actinomycetota</taxon>
        <taxon>Actinomycetes</taxon>
        <taxon>Mycobacteriales</taxon>
        <taxon>Nocardiaceae</taxon>
        <taxon>Rhodococcus</taxon>
    </lineage>
</organism>
<dbReference type="EMBL" id="AZYO01000093">
    <property type="protein sequence ID" value="KOS53784.1"/>
    <property type="molecule type" value="Genomic_DNA"/>
</dbReference>
<evidence type="ECO:0000259" key="3">
    <source>
        <dbReference type="Pfam" id="PF13452"/>
    </source>
</evidence>
<name>A0A0M8PCK0_RHORH</name>
<dbReference type="GO" id="GO:0006635">
    <property type="term" value="P:fatty acid beta-oxidation"/>
    <property type="evidence" value="ECO:0007669"/>
    <property type="project" value="TreeGrafter"/>
</dbReference>
<dbReference type="RefSeq" id="WP_054374816.1">
    <property type="nucleotide sequence ID" value="NZ_AZYO01000093.1"/>
</dbReference>
<feature type="domain" description="FAS1-like dehydratase" evidence="3">
    <location>
        <begin position="24"/>
        <end position="137"/>
    </location>
</feature>
<dbReference type="SUPFAM" id="SSF54637">
    <property type="entry name" value="Thioesterase/thiol ester dehydrase-isomerase"/>
    <property type="match status" value="2"/>
</dbReference>
<feature type="domain" description="MaoC-like" evidence="2">
    <location>
        <begin position="183"/>
        <end position="270"/>
    </location>
</feature>
<reference evidence="4 5" key="1">
    <citation type="journal article" date="2015" name="Genome Announc.">
        <title>Draft Genome Sequence of Rhodococcus rhodochrous Strain KG-21, a Soil Isolate from Oil Fields of Krishna-Godavari Basin, India.</title>
        <authorList>
            <person name="Dawar C."/>
            <person name="Aggarwal R.K."/>
        </authorList>
    </citation>
    <scope>NUCLEOTIDE SEQUENCE [LARGE SCALE GENOMIC DNA]</scope>
    <source>
        <strain evidence="4 5">KG-21</strain>
    </source>
</reference>
<dbReference type="GO" id="GO:0044594">
    <property type="term" value="F:17-beta-hydroxysteroid dehydrogenase (NAD+) activity"/>
    <property type="evidence" value="ECO:0007669"/>
    <property type="project" value="TreeGrafter"/>
</dbReference>
<evidence type="ECO:0000256" key="1">
    <source>
        <dbReference type="ARBA" id="ARBA00005254"/>
    </source>
</evidence>
<dbReference type="Gene3D" id="3.10.129.10">
    <property type="entry name" value="Hotdog Thioesterase"/>
    <property type="match status" value="1"/>
</dbReference>
<gene>
    <name evidence="4" type="ORF">Z051_23715</name>
</gene>
<accession>A0A0M8PCK0</accession>
<sequence length="293" mass="31939">MTTTDHVIRVVPGNAALLARTIEHELDDRWIRAFAASINDTRPEVFDLQQVGGLLAHPVFPVCIEWPLIEHGAPGIELSTDTLRLGLHVSHHIEIHAPLRAGRRVRTVAKPNLAQARTSAALIGTRFRTYSEEGELLVTSDVYTLYPGVRLVGSRRAPEPPYLFARTAKTHLTPIEKFTVGICDAVIYTECARIWNPIHTDIRVARAAGLPDTVLHGTATLARAVTAVSRSEFAPENPSVTQVSCRFTGPVYPGTTLTISATHSDEGPVCFEVRADDGSPAISDGVISFQEML</sequence>
<dbReference type="GO" id="GO:0004300">
    <property type="term" value="F:enoyl-CoA hydratase activity"/>
    <property type="evidence" value="ECO:0007669"/>
    <property type="project" value="TreeGrafter"/>
</dbReference>
<dbReference type="GO" id="GO:0003857">
    <property type="term" value="F:(3S)-3-hydroxyacyl-CoA dehydrogenase (NAD+) activity"/>
    <property type="evidence" value="ECO:0007669"/>
    <property type="project" value="TreeGrafter"/>
</dbReference>
<proteinExistence type="inferred from homology"/>
<evidence type="ECO:0000259" key="2">
    <source>
        <dbReference type="Pfam" id="PF01575"/>
    </source>
</evidence>
<dbReference type="InterPro" id="IPR029069">
    <property type="entry name" value="HotDog_dom_sf"/>
</dbReference>
<dbReference type="PANTHER" id="PTHR13078:SF56">
    <property type="entry name" value="PEROXISOMAL MULTIFUNCTIONAL ENZYME TYPE 2"/>
    <property type="match status" value="1"/>
</dbReference>
<dbReference type="Pfam" id="PF01575">
    <property type="entry name" value="MaoC_dehydratas"/>
    <property type="match status" value="1"/>
</dbReference>
<dbReference type="InterPro" id="IPR002539">
    <property type="entry name" value="MaoC-like_dom"/>
</dbReference>
<dbReference type="Pfam" id="PF13452">
    <property type="entry name" value="FAS1_DH_region"/>
    <property type="match status" value="1"/>
</dbReference>
<evidence type="ECO:0000313" key="5">
    <source>
        <dbReference type="Proteomes" id="UP000037712"/>
    </source>
</evidence>
<comment type="caution">
    <text evidence="4">The sequence shown here is derived from an EMBL/GenBank/DDBJ whole genome shotgun (WGS) entry which is preliminary data.</text>
</comment>
<reference evidence="5" key="2">
    <citation type="submission" date="2015-01" db="EMBL/GenBank/DDBJ databases">
        <title>Draft genome sequence of potential hydrocarbon metabolising strain of Rhodococcus rhodochrous.</title>
        <authorList>
            <person name="Aggarwal R.K."/>
            <person name="Dawar C."/>
        </authorList>
    </citation>
    <scope>NUCLEOTIDE SEQUENCE [LARGE SCALE GENOMIC DNA]</scope>
    <source>
        <strain evidence="5">KG-21</strain>
    </source>
</reference>
<dbReference type="Proteomes" id="UP000037712">
    <property type="component" value="Unassembled WGS sequence"/>
</dbReference>
<dbReference type="AlphaFoldDB" id="A0A0M8PCK0"/>
<dbReference type="InterPro" id="IPR039569">
    <property type="entry name" value="FAS1-like_DH_region"/>
</dbReference>
<comment type="similarity">
    <text evidence="1">Belongs to the enoyl-CoA hydratase/isomerase family.</text>
</comment>
<dbReference type="PANTHER" id="PTHR13078">
    <property type="entry name" value="PEROXISOMAL MULTIFUNCTIONAL ENZYME TYPE 2-RELATED"/>
    <property type="match status" value="1"/>
</dbReference>
<protein>
    <submittedName>
        <fullName evidence="4">Dehydratase</fullName>
    </submittedName>
</protein>
<evidence type="ECO:0000313" key="4">
    <source>
        <dbReference type="EMBL" id="KOS53784.1"/>
    </source>
</evidence>
<dbReference type="PATRIC" id="fig|1441923.3.peg.5157"/>